<keyword evidence="2" id="KW-1185">Reference proteome</keyword>
<accession>B0DMY7</accession>
<gene>
    <name evidence="1" type="ORF">LACBIDRAFT_306454</name>
</gene>
<name>B0DMY7_LACBS</name>
<evidence type="ECO:0000313" key="1">
    <source>
        <dbReference type="EMBL" id="EDR04057.1"/>
    </source>
</evidence>
<dbReference type="GeneID" id="6080864"/>
<proteinExistence type="predicted"/>
<dbReference type="KEGG" id="lbc:LACBIDRAFT_306454"/>
<dbReference type="InParanoid" id="B0DMY7"/>
<dbReference type="HOGENOM" id="CLU_2868050_0_0_1"/>
<dbReference type="RefSeq" id="XP_001885312.1">
    <property type="nucleotide sequence ID" value="XM_001885277.1"/>
</dbReference>
<dbReference type="EMBL" id="DS547120">
    <property type="protein sequence ID" value="EDR04057.1"/>
    <property type="molecule type" value="Genomic_DNA"/>
</dbReference>
<dbReference type="STRING" id="486041.B0DMY7"/>
<dbReference type="Proteomes" id="UP000001194">
    <property type="component" value="Unassembled WGS sequence"/>
</dbReference>
<reference evidence="1 2" key="1">
    <citation type="journal article" date="2008" name="Nature">
        <title>The genome of Laccaria bicolor provides insights into mycorrhizal symbiosis.</title>
        <authorList>
            <person name="Martin F."/>
            <person name="Aerts A."/>
            <person name="Ahren D."/>
            <person name="Brun A."/>
            <person name="Danchin E.G.J."/>
            <person name="Duchaussoy F."/>
            <person name="Gibon J."/>
            <person name="Kohler A."/>
            <person name="Lindquist E."/>
            <person name="Pereda V."/>
            <person name="Salamov A."/>
            <person name="Shapiro H.J."/>
            <person name="Wuyts J."/>
            <person name="Blaudez D."/>
            <person name="Buee M."/>
            <person name="Brokstein P."/>
            <person name="Canbaeck B."/>
            <person name="Cohen D."/>
            <person name="Courty P.E."/>
            <person name="Coutinho P.M."/>
            <person name="Delaruelle C."/>
            <person name="Detter J.C."/>
            <person name="Deveau A."/>
            <person name="DiFazio S."/>
            <person name="Duplessis S."/>
            <person name="Fraissinet-Tachet L."/>
            <person name="Lucic E."/>
            <person name="Frey-Klett P."/>
            <person name="Fourrey C."/>
            <person name="Feussner I."/>
            <person name="Gay G."/>
            <person name="Grimwood J."/>
            <person name="Hoegger P.J."/>
            <person name="Jain P."/>
            <person name="Kilaru S."/>
            <person name="Labbe J."/>
            <person name="Lin Y.C."/>
            <person name="Legue V."/>
            <person name="Le Tacon F."/>
            <person name="Marmeisse R."/>
            <person name="Melayah D."/>
            <person name="Montanini B."/>
            <person name="Muratet M."/>
            <person name="Nehls U."/>
            <person name="Niculita-Hirzel H."/>
            <person name="Oudot-Le Secq M.P."/>
            <person name="Peter M."/>
            <person name="Quesneville H."/>
            <person name="Rajashekar B."/>
            <person name="Reich M."/>
            <person name="Rouhier N."/>
            <person name="Schmutz J."/>
            <person name="Yin T."/>
            <person name="Chalot M."/>
            <person name="Henrissat B."/>
            <person name="Kuees U."/>
            <person name="Lucas S."/>
            <person name="Van de Peer Y."/>
            <person name="Podila G.K."/>
            <person name="Polle A."/>
            <person name="Pukkila P.J."/>
            <person name="Richardson P.M."/>
            <person name="Rouze P."/>
            <person name="Sanders I.R."/>
            <person name="Stajich J.E."/>
            <person name="Tunlid A."/>
            <person name="Tuskan G."/>
            <person name="Grigoriev I.V."/>
        </authorList>
    </citation>
    <scope>NUCLEOTIDE SEQUENCE [LARGE SCALE GENOMIC DNA]</scope>
    <source>
        <strain evidence="2">S238N-H82 / ATCC MYA-4686</strain>
    </source>
</reference>
<dbReference type="AlphaFoldDB" id="B0DMY7"/>
<dbReference type="OrthoDB" id="5541786at2759"/>
<organism evidence="2">
    <name type="scientific">Laccaria bicolor (strain S238N-H82 / ATCC MYA-4686)</name>
    <name type="common">Bicoloured deceiver</name>
    <name type="synonym">Laccaria laccata var. bicolor</name>
    <dbReference type="NCBI Taxonomy" id="486041"/>
    <lineage>
        <taxon>Eukaryota</taxon>
        <taxon>Fungi</taxon>
        <taxon>Dikarya</taxon>
        <taxon>Basidiomycota</taxon>
        <taxon>Agaricomycotina</taxon>
        <taxon>Agaricomycetes</taxon>
        <taxon>Agaricomycetidae</taxon>
        <taxon>Agaricales</taxon>
        <taxon>Agaricineae</taxon>
        <taxon>Hydnangiaceae</taxon>
        <taxon>Laccaria</taxon>
    </lineage>
</organism>
<evidence type="ECO:0000313" key="2">
    <source>
        <dbReference type="Proteomes" id="UP000001194"/>
    </source>
</evidence>
<sequence length="64" mass="7499">MNLLDVITAFSFGPHVPYITQPLDNSFECADERFVLATYTSPRFAPLRTHQYSVTHYTRIVHRR</sequence>
<protein>
    <submittedName>
        <fullName evidence="1">Predicted protein</fullName>
    </submittedName>
</protein>